<evidence type="ECO:0000256" key="9">
    <source>
        <dbReference type="ARBA" id="ARBA00023170"/>
    </source>
</evidence>
<dbReference type="AlphaFoldDB" id="A0A317E862"/>
<evidence type="ECO:0000256" key="8">
    <source>
        <dbReference type="ARBA" id="ARBA00023136"/>
    </source>
</evidence>
<dbReference type="PANTHER" id="PTHR30069">
    <property type="entry name" value="TONB-DEPENDENT OUTER MEMBRANE RECEPTOR"/>
    <property type="match status" value="1"/>
</dbReference>
<keyword evidence="4 11" id="KW-1134">Transmembrane beta strand</keyword>
<organism evidence="16 17">
    <name type="scientific">Zavarzinia compransoris</name>
    <dbReference type="NCBI Taxonomy" id="1264899"/>
    <lineage>
        <taxon>Bacteria</taxon>
        <taxon>Pseudomonadati</taxon>
        <taxon>Pseudomonadota</taxon>
        <taxon>Alphaproteobacteria</taxon>
        <taxon>Rhodospirillales</taxon>
        <taxon>Zavarziniaceae</taxon>
        <taxon>Zavarzinia</taxon>
    </lineage>
</organism>
<keyword evidence="3 11" id="KW-0813">Transport</keyword>
<evidence type="ECO:0000256" key="13">
    <source>
        <dbReference type="SAM" id="SignalP"/>
    </source>
</evidence>
<keyword evidence="10 11" id="KW-0998">Cell outer membrane</keyword>
<name>A0A317E862_9PROT</name>
<dbReference type="CDD" id="cd01347">
    <property type="entry name" value="ligand_gated_channel"/>
    <property type="match status" value="1"/>
</dbReference>
<dbReference type="InterPro" id="IPR012910">
    <property type="entry name" value="Plug_dom"/>
</dbReference>
<keyword evidence="5 11" id="KW-0812">Transmembrane</keyword>
<dbReference type="GO" id="GO:0015232">
    <property type="term" value="F:heme transmembrane transporter activity"/>
    <property type="evidence" value="ECO:0007669"/>
    <property type="project" value="InterPro"/>
</dbReference>
<dbReference type="OrthoDB" id="8428213at2"/>
<feature type="signal peptide" evidence="13">
    <location>
        <begin position="1"/>
        <end position="22"/>
    </location>
</feature>
<protein>
    <submittedName>
        <fullName evidence="16">TonB-dependent receptor</fullName>
    </submittedName>
</protein>
<dbReference type="Pfam" id="PF07715">
    <property type="entry name" value="Plug"/>
    <property type="match status" value="1"/>
</dbReference>
<accession>A0A317E862</accession>
<dbReference type="PROSITE" id="PS52016">
    <property type="entry name" value="TONB_DEPENDENT_REC_3"/>
    <property type="match status" value="1"/>
</dbReference>
<dbReference type="Gene3D" id="2.170.130.10">
    <property type="entry name" value="TonB-dependent receptor, plug domain"/>
    <property type="match status" value="1"/>
</dbReference>
<comment type="subcellular location">
    <subcellularLocation>
        <location evidence="1 11">Cell outer membrane</location>
        <topology evidence="1 11">Multi-pass membrane protein</topology>
    </subcellularLocation>
</comment>
<dbReference type="NCBIfam" id="TIGR01785">
    <property type="entry name" value="TonB-hemin"/>
    <property type="match status" value="1"/>
</dbReference>
<keyword evidence="17" id="KW-1185">Reference proteome</keyword>
<evidence type="ECO:0000256" key="12">
    <source>
        <dbReference type="RuleBase" id="RU003357"/>
    </source>
</evidence>
<evidence type="ECO:0000256" key="4">
    <source>
        <dbReference type="ARBA" id="ARBA00022452"/>
    </source>
</evidence>
<gene>
    <name evidence="16" type="ORF">DKG75_01465</name>
</gene>
<keyword evidence="8 11" id="KW-0472">Membrane</keyword>
<feature type="domain" description="TonB-dependent receptor plug" evidence="15">
    <location>
        <begin position="55"/>
        <end position="155"/>
    </location>
</feature>
<dbReference type="InterPro" id="IPR010949">
    <property type="entry name" value="TonB_Hb/transfer/lactofer_rcpt"/>
</dbReference>
<feature type="chain" id="PRO_5016352666" evidence="13">
    <location>
        <begin position="23"/>
        <end position="743"/>
    </location>
</feature>
<keyword evidence="9 16" id="KW-0675">Receptor</keyword>
<evidence type="ECO:0000256" key="2">
    <source>
        <dbReference type="ARBA" id="ARBA00009810"/>
    </source>
</evidence>
<dbReference type="GO" id="GO:0044718">
    <property type="term" value="P:siderophore transmembrane transport"/>
    <property type="evidence" value="ECO:0007669"/>
    <property type="project" value="TreeGrafter"/>
</dbReference>
<dbReference type="GO" id="GO:0015344">
    <property type="term" value="F:siderophore uptake transmembrane transporter activity"/>
    <property type="evidence" value="ECO:0007669"/>
    <property type="project" value="TreeGrafter"/>
</dbReference>
<dbReference type="InterPro" id="IPR036942">
    <property type="entry name" value="Beta-barrel_TonB_sf"/>
</dbReference>
<evidence type="ECO:0000256" key="6">
    <source>
        <dbReference type="ARBA" id="ARBA00022729"/>
    </source>
</evidence>
<dbReference type="Gene3D" id="2.40.170.20">
    <property type="entry name" value="TonB-dependent receptor, beta-barrel domain"/>
    <property type="match status" value="1"/>
</dbReference>
<comment type="similarity">
    <text evidence="2 11 12">Belongs to the TonB-dependent receptor family.</text>
</comment>
<evidence type="ECO:0000256" key="5">
    <source>
        <dbReference type="ARBA" id="ARBA00022692"/>
    </source>
</evidence>
<evidence type="ECO:0000256" key="3">
    <source>
        <dbReference type="ARBA" id="ARBA00022448"/>
    </source>
</evidence>
<dbReference type="Proteomes" id="UP000246077">
    <property type="component" value="Unassembled WGS sequence"/>
</dbReference>
<dbReference type="InterPro" id="IPR037066">
    <property type="entry name" value="Plug_dom_sf"/>
</dbReference>
<comment type="caution">
    <text evidence="16">The sequence shown here is derived from an EMBL/GenBank/DDBJ whole genome shotgun (WGS) entry which is preliminary data.</text>
</comment>
<dbReference type="InterPro" id="IPR000531">
    <property type="entry name" value="Beta-barrel_TonB"/>
</dbReference>
<keyword evidence="6 13" id="KW-0732">Signal</keyword>
<reference evidence="17" key="1">
    <citation type="submission" date="2018-05" db="EMBL/GenBank/DDBJ databases">
        <title>Zavarzinia sp. HR-AS.</title>
        <authorList>
            <person name="Lee Y."/>
            <person name="Jeon C.O."/>
        </authorList>
    </citation>
    <scope>NUCLEOTIDE SEQUENCE [LARGE SCALE GENOMIC DNA]</scope>
    <source>
        <strain evidence="17">DSM 1231</strain>
    </source>
</reference>
<evidence type="ECO:0000313" key="17">
    <source>
        <dbReference type="Proteomes" id="UP000246077"/>
    </source>
</evidence>
<evidence type="ECO:0000256" key="10">
    <source>
        <dbReference type="ARBA" id="ARBA00023237"/>
    </source>
</evidence>
<dbReference type="GO" id="GO:0009279">
    <property type="term" value="C:cell outer membrane"/>
    <property type="evidence" value="ECO:0007669"/>
    <property type="project" value="UniProtKB-SubCell"/>
</dbReference>
<feature type="domain" description="TonB-dependent receptor-like beta-barrel" evidence="14">
    <location>
        <begin position="255"/>
        <end position="699"/>
    </location>
</feature>
<evidence type="ECO:0000259" key="14">
    <source>
        <dbReference type="Pfam" id="PF00593"/>
    </source>
</evidence>
<evidence type="ECO:0000256" key="1">
    <source>
        <dbReference type="ARBA" id="ARBA00004571"/>
    </source>
</evidence>
<dbReference type="Pfam" id="PF00593">
    <property type="entry name" value="TonB_dep_Rec_b-barrel"/>
    <property type="match status" value="1"/>
</dbReference>
<dbReference type="NCBIfam" id="TIGR01786">
    <property type="entry name" value="TonB-hemlactrns"/>
    <property type="match status" value="1"/>
</dbReference>
<evidence type="ECO:0000256" key="11">
    <source>
        <dbReference type="PROSITE-ProRule" id="PRU01360"/>
    </source>
</evidence>
<dbReference type="InterPro" id="IPR011276">
    <property type="entry name" value="TonB_haem/Hb_rcpt"/>
</dbReference>
<proteinExistence type="inferred from homology"/>
<evidence type="ECO:0000313" key="16">
    <source>
        <dbReference type="EMBL" id="PWR23267.1"/>
    </source>
</evidence>
<sequence>MGNLMGMIRQSLLRGVAFGALAAGTFGLPALAQEAAPIQLDQVTVEGEADPKPVKAETTDRETLEERQVENFEDFSRRVDAGVNVDRGTRSINIRGLGEDRVLTTIDGIRLPWLNDPVRSYRGGLSSVSFDSLSTIDIFKGADSSTLGSGALGGAVVLRTLQPEDLLAGDKNFGGLLKETYTSDDESWRTTAAVAARLGDTLVLAQGGYRFGHELENQGNVDVLGATRTVADPSDREEGNGLITIHHYLAEGHRLGFTGEYYNDENEIDTLSAQGTTATFAAGANTVTEINNRKRASVDYTFSAPSADSLVQQARVILYWQDTTRENNQDARRRTPAVAGQSGLFVREYKTEEETYGANGDATLAFTAGGLGHRLTLGADFAATRSEQFAGGADDCTRTGVTTGTCASLKVNQADIPEAEGRDFAAFVQDDISLLDGTLTVTPGLRFDWFEREPQDSAAFRNNAGSAVTGLPASSDGSRVSPKLLLTWTPDKDVSLYAQWAQAYRAPSVGELYTVFRGSAGPSAYMVVGNPDLKPETSNSYEVGAKLGDDKLGGRIAFFNSYYRNFIEAVNLTPAPAGYLFYQQNQNLSRVQIYGVELSTQWAFAEGWRSWGSLSVATGKNTETDAYLNSVPPLRALVGLGYSADSWGADAVVNAAATRDDTALASDVRVPSYTTLDLTAYWEPSFVPGVRIDGGIFNVFDTTYWNALNVPDATSATAAPAQATIDRVSEPGRNFRVSATYRF</sequence>
<dbReference type="EMBL" id="QGLF01000001">
    <property type="protein sequence ID" value="PWR23267.1"/>
    <property type="molecule type" value="Genomic_DNA"/>
</dbReference>
<evidence type="ECO:0000256" key="7">
    <source>
        <dbReference type="ARBA" id="ARBA00023077"/>
    </source>
</evidence>
<keyword evidence="7 12" id="KW-0798">TonB box</keyword>
<dbReference type="InterPro" id="IPR039426">
    <property type="entry name" value="TonB-dep_rcpt-like"/>
</dbReference>
<evidence type="ECO:0000259" key="15">
    <source>
        <dbReference type="Pfam" id="PF07715"/>
    </source>
</evidence>
<dbReference type="SUPFAM" id="SSF56935">
    <property type="entry name" value="Porins"/>
    <property type="match status" value="1"/>
</dbReference>
<dbReference type="PANTHER" id="PTHR30069:SF29">
    <property type="entry name" value="HEMOGLOBIN AND HEMOGLOBIN-HAPTOGLOBIN-BINDING PROTEIN 1-RELATED"/>
    <property type="match status" value="1"/>
</dbReference>